<evidence type="ECO:0008006" key="3">
    <source>
        <dbReference type="Google" id="ProtNLM"/>
    </source>
</evidence>
<reference evidence="1 2" key="1">
    <citation type="journal article" date="2012" name="PLoS ONE">
        <title>Edwardsiella comparative phylogenomics reveal the new intra/inter-species taxonomic relationships, virulence evolution and niche adaptation mechanisms.</title>
        <authorList>
            <person name="Yang M."/>
            <person name="Lv Y."/>
            <person name="Xiao J."/>
            <person name="Wu H."/>
            <person name="Zheng H."/>
            <person name="Liu Q."/>
            <person name="Zhang Y."/>
            <person name="Wang Q."/>
        </authorList>
    </citation>
    <scope>NUCLEOTIDE SEQUENCE [LARGE SCALE GENOMIC DNA]</scope>
    <source>
        <strain evidence="2">080813</strain>
    </source>
</reference>
<dbReference type="GeneID" id="41066877"/>
<dbReference type="KEGG" id="ete:ETEE_1354"/>
<dbReference type="RefSeq" id="WP_144242799.1">
    <property type="nucleotide sequence ID" value="NZ_CP006664.1"/>
</dbReference>
<accession>A0A076LM90</accession>
<evidence type="ECO:0000313" key="2">
    <source>
        <dbReference type="Proteomes" id="UP000028681"/>
    </source>
</evidence>
<organism evidence="1 2">
    <name type="scientific">Edwardsiella anguillarum ET080813</name>
    <dbReference type="NCBI Taxonomy" id="667120"/>
    <lineage>
        <taxon>Bacteria</taxon>
        <taxon>Pseudomonadati</taxon>
        <taxon>Pseudomonadota</taxon>
        <taxon>Gammaproteobacteria</taxon>
        <taxon>Enterobacterales</taxon>
        <taxon>Hafniaceae</taxon>
        <taxon>Edwardsiella</taxon>
    </lineage>
</organism>
<dbReference type="Proteomes" id="UP000028681">
    <property type="component" value="Chromosome"/>
</dbReference>
<dbReference type="PANTHER" id="PTHR47515:SF1">
    <property type="entry name" value="BLR2054 PROTEIN"/>
    <property type="match status" value="1"/>
</dbReference>
<dbReference type="EMBL" id="CP006664">
    <property type="protein sequence ID" value="AIJ07808.1"/>
    <property type="molecule type" value="Genomic_DNA"/>
</dbReference>
<name>A0A076LM90_9GAMM</name>
<dbReference type="AlphaFoldDB" id="A0A076LM90"/>
<sequence>MAQKIWRDFSFRTEEYAAVGKGKSAAKEAGCRSQPRQSHAAGHIGKKALTLARLREWPRDLQARYGASERQVCFAQQVSSSSFRCRFVAADDSALRLRIKEIIETRIHYRYRRVHVMLRREGLVG</sequence>
<dbReference type="PANTHER" id="PTHR47515">
    <property type="entry name" value="LOW CALCIUM RESPONSE LOCUS PROTEIN T"/>
    <property type="match status" value="1"/>
</dbReference>
<evidence type="ECO:0000313" key="1">
    <source>
        <dbReference type="EMBL" id="AIJ07808.1"/>
    </source>
</evidence>
<gene>
    <name evidence="1" type="ORF">ETEE_1354</name>
</gene>
<proteinExistence type="predicted"/>
<protein>
    <recommendedName>
        <fullName evidence="3">Transposase</fullName>
    </recommendedName>
</protein>
<dbReference type="HOGENOM" id="CLU_1989123_0_0_6"/>